<reference evidence="7" key="1">
    <citation type="submission" date="2016-09" db="EMBL/GenBank/DDBJ databases">
        <authorList>
            <person name="Greninger A.L."/>
            <person name="Jerome K.R."/>
            <person name="Mcnair B."/>
            <person name="Wallis C."/>
            <person name="Fang F."/>
        </authorList>
    </citation>
    <scope>NUCLEOTIDE SEQUENCE [LARGE SCALE GENOMIC DNA]</scope>
    <source>
        <strain evidence="7">M6</strain>
    </source>
</reference>
<evidence type="ECO:0000313" key="6">
    <source>
        <dbReference type="EMBL" id="ODQ89435.1"/>
    </source>
</evidence>
<feature type="active site" description="Nucleophile" evidence="4">
    <location>
        <position position="181"/>
    </location>
</feature>
<keyword evidence="3" id="KW-0378">Hydrolase</keyword>
<proteinExistence type="inferred from homology"/>
<dbReference type="PIRSF" id="PIRSF001112">
    <property type="entry name" value="Epoxide_hydrolase"/>
    <property type="match status" value="1"/>
</dbReference>
<keyword evidence="7" id="KW-1185">Reference proteome</keyword>
<feature type="active site" description="Proton acceptor" evidence="4">
    <location>
        <position position="364"/>
    </location>
</feature>
<comment type="caution">
    <text evidence="6">The sequence shown here is derived from an EMBL/GenBank/DDBJ whole genome shotgun (WGS) entry which is preliminary data.</text>
</comment>
<dbReference type="InterPro" id="IPR010497">
    <property type="entry name" value="Epoxide_hydro_N"/>
</dbReference>
<feature type="active site" description="Proton donor" evidence="4">
    <location>
        <position position="308"/>
    </location>
</feature>
<dbReference type="InterPro" id="IPR029058">
    <property type="entry name" value="AB_hydrolase_fold"/>
</dbReference>
<dbReference type="InterPro" id="IPR000639">
    <property type="entry name" value="Epox_hydrolase-like"/>
</dbReference>
<dbReference type="AlphaFoldDB" id="A0A1E3RHT4"/>
<accession>A0A1E3RHT4</accession>
<dbReference type="STRING" id="1776.BHQ18_15075"/>
<sequence length="388" mass="43275">MTRHPAAEPFRAEIPDEVLADLRERLARIRWPKPARGGDWAMGTSLPFMRRVVARWLDGYDWRAWEARFNSFEQYRIGVGGVRIHALVERGSGPAPMPIVLTHGWPGSPVELLKMVEPLAHPERFGGTVDEAFTVVIPSLPGCGFSDAPTEPISPREVGRLWAEMMGEVFGFEGYMAHGGDWGAVITSWMAVDRPRGLLAAHLNTAVLAAPSTFVSDPPTPEEGAHVERLTTLPEEEKAYQLVHGYRPQSLAFAVHDSPVGLAGWILEKFHNWTVGKAEVDPPFDLDDLITNVMLYWLGDAQAVSWMYRYMVDWSAFTLAEGEYASVPCGFCLFPDDIAPVPPEAFARRSYNVAHYRLEPHGGHFPGLEHPRELVDDIRRFRTGLGLG</sequence>
<dbReference type="PANTHER" id="PTHR21661">
    <property type="entry name" value="EPOXIDE HYDROLASE 1-RELATED"/>
    <property type="match status" value="1"/>
</dbReference>
<dbReference type="SUPFAM" id="SSF53474">
    <property type="entry name" value="alpha/beta-Hydrolases"/>
    <property type="match status" value="1"/>
</dbReference>
<evidence type="ECO:0000259" key="5">
    <source>
        <dbReference type="Pfam" id="PF06441"/>
    </source>
</evidence>
<evidence type="ECO:0000256" key="1">
    <source>
        <dbReference type="ARBA" id="ARBA00010088"/>
    </source>
</evidence>
<protein>
    <recommendedName>
        <fullName evidence="5">Epoxide hydrolase N-terminal domain-containing protein</fullName>
    </recommendedName>
</protein>
<comment type="similarity">
    <text evidence="1">Belongs to the peptidase S33 family.</text>
</comment>
<dbReference type="Gene3D" id="3.40.50.1820">
    <property type="entry name" value="alpha/beta hydrolase"/>
    <property type="match status" value="1"/>
</dbReference>
<dbReference type="EMBL" id="MIHA01000010">
    <property type="protein sequence ID" value="ODQ89435.1"/>
    <property type="molecule type" value="Genomic_DNA"/>
</dbReference>
<dbReference type="PANTHER" id="PTHR21661:SF35">
    <property type="entry name" value="EPOXIDE HYDROLASE"/>
    <property type="match status" value="1"/>
</dbReference>
<feature type="domain" description="Epoxide hydrolase N-terminal" evidence="5">
    <location>
        <begin position="8"/>
        <end position="111"/>
    </location>
</feature>
<evidence type="ECO:0000256" key="3">
    <source>
        <dbReference type="ARBA" id="ARBA00022801"/>
    </source>
</evidence>
<gene>
    <name evidence="6" type="ORF">BHQ18_15075</name>
</gene>
<evidence type="ECO:0000256" key="4">
    <source>
        <dbReference type="PIRSR" id="PIRSR001112-1"/>
    </source>
</evidence>
<dbReference type="PRINTS" id="PR00412">
    <property type="entry name" value="EPOXHYDRLASE"/>
</dbReference>
<dbReference type="GO" id="GO:0004301">
    <property type="term" value="F:epoxide hydrolase activity"/>
    <property type="evidence" value="ECO:0007669"/>
    <property type="project" value="TreeGrafter"/>
</dbReference>
<dbReference type="Pfam" id="PF06441">
    <property type="entry name" value="EHN"/>
    <property type="match status" value="1"/>
</dbReference>
<organism evidence="6 7">
    <name type="scientific">Mycolicibacterium flavescens</name>
    <name type="common">Mycobacterium flavescens</name>
    <dbReference type="NCBI Taxonomy" id="1776"/>
    <lineage>
        <taxon>Bacteria</taxon>
        <taxon>Bacillati</taxon>
        <taxon>Actinomycetota</taxon>
        <taxon>Actinomycetes</taxon>
        <taxon>Mycobacteriales</taxon>
        <taxon>Mycobacteriaceae</taxon>
        <taxon>Mycolicibacterium</taxon>
    </lineage>
</organism>
<name>A0A1E3RHT4_MYCFV</name>
<dbReference type="Proteomes" id="UP000094053">
    <property type="component" value="Unassembled WGS sequence"/>
</dbReference>
<evidence type="ECO:0000256" key="2">
    <source>
        <dbReference type="ARBA" id="ARBA00022797"/>
    </source>
</evidence>
<dbReference type="InterPro" id="IPR016292">
    <property type="entry name" value="Epoxide_hydrolase"/>
</dbReference>
<keyword evidence="2" id="KW-0058">Aromatic hydrocarbons catabolism</keyword>
<dbReference type="GO" id="GO:0097176">
    <property type="term" value="P:epoxide metabolic process"/>
    <property type="evidence" value="ECO:0007669"/>
    <property type="project" value="TreeGrafter"/>
</dbReference>
<evidence type="ECO:0000313" key="7">
    <source>
        <dbReference type="Proteomes" id="UP000094053"/>
    </source>
</evidence>